<dbReference type="RefSeq" id="WP_394409862.1">
    <property type="nucleotide sequence ID" value="NZ_JBIGIC010000005.1"/>
</dbReference>
<evidence type="ECO:0000313" key="7">
    <source>
        <dbReference type="Proteomes" id="UP001606134"/>
    </source>
</evidence>
<dbReference type="PROSITE" id="PS01124">
    <property type="entry name" value="HTH_ARAC_FAMILY_2"/>
    <property type="match status" value="1"/>
</dbReference>
<dbReference type="Proteomes" id="UP001606134">
    <property type="component" value="Unassembled WGS sequence"/>
</dbReference>
<keyword evidence="4" id="KW-1133">Transmembrane helix</keyword>
<keyword evidence="1" id="KW-0805">Transcription regulation</keyword>
<feature type="transmembrane region" description="Helical" evidence="4">
    <location>
        <begin position="6"/>
        <end position="26"/>
    </location>
</feature>
<protein>
    <submittedName>
        <fullName evidence="6">Helix-turn-helix domain-containing protein</fullName>
    </submittedName>
</protein>
<feature type="transmembrane region" description="Helical" evidence="4">
    <location>
        <begin position="97"/>
        <end position="118"/>
    </location>
</feature>
<dbReference type="PANTHER" id="PTHR43280">
    <property type="entry name" value="ARAC-FAMILY TRANSCRIPTIONAL REGULATOR"/>
    <property type="match status" value="1"/>
</dbReference>
<keyword evidence="4" id="KW-0472">Membrane</keyword>
<dbReference type="PANTHER" id="PTHR43280:SF28">
    <property type="entry name" value="HTH-TYPE TRANSCRIPTIONAL ACTIVATOR RHAS"/>
    <property type="match status" value="1"/>
</dbReference>
<evidence type="ECO:0000256" key="1">
    <source>
        <dbReference type="ARBA" id="ARBA00023015"/>
    </source>
</evidence>
<keyword evidence="4" id="KW-0812">Transmembrane</keyword>
<name>A0ABW7HBK4_9BURK</name>
<dbReference type="EMBL" id="JBIGIC010000005">
    <property type="protein sequence ID" value="MFG6487292.1"/>
    <property type="molecule type" value="Genomic_DNA"/>
</dbReference>
<feature type="transmembrane region" description="Helical" evidence="4">
    <location>
        <begin position="176"/>
        <end position="196"/>
    </location>
</feature>
<feature type="transmembrane region" description="Helical" evidence="4">
    <location>
        <begin position="65"/>
        <end position="85"/>
    </location>
</feature>
<evidence type="ECO:0000256" key="3">
    <source>
        <dbReference type="ARBA" id="ARBA00023163"/>
    </source>
</evidence>
<evidence type="ECO:0000313" key="6">
    <source>
        <dbReference type="EMBL" id="MFG6487292.1"/>
    </source>
</evidence>
<evidence type="ECO:0000259" key="5">
    <source>
        <dbReference type="PROSITE" id="PS01124"/>
    </source>
</evidence>
<dbReference type="SMART" id="SM00342">
    <property type="entry name" value="HTH_ARAC"/>
    <property type="match status" value="1"/>
</dbReference>
<keyword evidence="2" id="KW-0238">DNA-binding</keyword>
<dbReference type="InterPro" id="IPR018062">
    <property type="entry name" value="HTH_AraC-typ_CS"/>
</dbReference>
<feature type="domain" description="HTH araC/xylS-type" evidence="5">
    <location>
        <begin position="263"/>
        <end position="363"/>
    </location>
</feature>
<reference evidence="6 7" key="1">
    <citation type="submission" date="2024-08" db="EMBL/GenBank/DDBJ databases">
        <authorList>
            <person name="Lu H."/>
        </authorList>
    </citation>
    <scope>NUCLEOTIDE SEQUENCE [LARGE SCALE GENOMIC DNA]</scope>
    <source>
        <strain evidence="6 7">BYS78W</strain>
    </source>
</reference>
<organism evidence="6 7">
    <name type="scientific">Pelomonas candidula</name>
    <dbReference type="NCBI Taxonomy" id="3299025"/>
    <lineage>
        <taxon>Bacteria</taxon>
        <taxon>Pseudomonadati</taxon>
        <taxon>Pseudomonadota</taxon>
        <taxon>Betaproteobacteria</taxon>
        <taxon>Burkholderiales</taxon>
        <taxon>Sphaerotilaceae</taxon>
        <taxon>Roseateles</taxon>
    </lineage>
</organism>
<feature type="transmembrane region" description="Helical" evidence="4">
    <location>
        <begin position="211"/>
        <end position="229"/>
    </location>
</feature>
<dbReference type="SUPFAM" id="SSF46689">
    <property type="entry name" value="Homeodomain-like"/>
    <property type="match status" value="1"/>
</dbReference>
<keyword evidence="7" id="KW-1185">Reference proteome</keyword>
<dbReference type="PROSITE" id="PS00041">
    <property type="entry name" value="HTH_ARAC_FAMILY_1"/>
    <property type="match status" value="1"/>
</dbReference>
<gene>
    <name evidence="6" type="ORF">ACG04R_11485</name>
</gene>
<comment type="caution">
    <text evidence="6">The sequence shown here is derived from an EMBL/GenBank/DDBJ whole genome shotgun (WGS) entry which is preliminary data.</text>
</comment>
<evidence type="ECO:0000256" key="2">
    <source>
        <dbReference type="ARBA" id="ARBA00023125"/>
    </source>
</evidence>
<dbReference type="Gene3D" id="1.10.10.60">
    <property type="entry name" value="Homeodomain-like"/>
    <property type="match status" value="1"/>
</dbReference>
<sequence>MVRFGPWSTTLGLGALFALAVAAALLADPAQRRANRWVAALLAVIALRMVPYVIGYAGFYDAYPWLSFAPFDHALAIGPLLWLHVQQRTRTALPPRWAWHLLPAAAVALYDTACFLQPLAWKNHWDETVHARFVDPVLTWAGLISLGVYLALAWRRHCEFQAWLAQHVSNAAEHRYGGLAGTLVALGLLLAVSLPYEAATAIWRLDYFDRFGLYLALTVLVFALGLEAWRHAGQRHPLQPAARPVEPPAPRPAPDWAAQGAAWRARTEAEGWFRDPELALDGLARRLGTNSSYLSRAFNEGLGQGFAEVIGGLRVAWVQQRLEAGSAEDLLDLALLAGFSSKTSFNRVFKAQTGQTPSAWRRARS</sequence>
<dbReference type="InterPro" id="IPR018060">
    <property type="entry name" value="HTH_AraC"/>
</dbReference>
<feature type="transmembrane region" description="Helical" evidence="4">
    <location>
        <begin position="38"/>
        <end position="59"/>
    </location>
</feature>
<dbReference type="InterPro" id="IPR009057">
    <property type="entry name" value="Homeodomain-like_sf"/>
</dbReference>
<keyword evidence="3" id="KW-0804">Transcription</keyword>
<feature type="transmembrane region" description="Helical" evidence="4">
    <location>
        <begin position="138"/>
        <end position="155"/>
    </location>
</feature>
<accession>A0ABW7HBK4</accession>
<evidence type="ECO:0000256" key="4">
    <source>
        <dbReference type="SAM" id="Phobius"/>
    </source>
</evidence>
<proteinExistence type="predicted"/>
<dbReference type="Pfam" id="PF12833">
    <property type="entry name" value="HTH_18"/>
    <property type="match status" value="1"/>
</dbReference>